<evidence type="ECO:0000256" key="4">
    <source>
        <dbReference type="ARBA" id="ARBA00022701"/>
    </source>
</evidence>
<organism evidence="14 15">
    <name type="scientific">Operophtera brumata</name>
    <name type="common">Winter moth</name>
    <name type="synonym">Phalaena brumata</name>
    <dbReference type="NCBI Taxonomy" id="104452"/>
    <lineage>
        <taxon>Eukaryota</taxon>
        <taxon>Metazoa</taxon>
        <taxon>Ecdysozoa</taxon>
        <taxon>Arthropoda</taxon>
        <taxon>Hexapoda</taxon>
        <taxon>Insecta</taxon>
        <taxon>Pterygota</taxon>
        <taxon>Neoptera</taxon>
        <taxon>Endopterygota</taxon>
        <taxon>Lepidoptera</taxon>
        <taxon>Glossata</taxon>
        <taxon>Ditrysia</taxon>
        <taxon>Geometroidea</taxon>
        <taxon>Geometridae</taxon>
        <taxon>Larentiinae</taxon>
        <taxon>Operophtera</taxon>
    </lineage>
</organism>
<accession>A0A0L7LQI7</accession>
<dbReference type="InterPro" id="IPR002151">
    <property type="entry name" value="Kinesin_light"/>
</dbReference>
<evidence type="ECO:0000256" key="9">
    <source>
        <dbReference type="ARBA" id="ARBA00023212"/>
    </source>
</evidence>
<keyword evidence="6 10" id="KW-0802">TPR repeat</keyword>
<dbReference type="Pfam" id="PF13374">
    <property type="entry name" value="TPR_10"/>
    <property type="match status" value="1"/>
</dbReference>
<dbReference type="STRING" id="104452.A0A0L7LQI7"/>
<evidence type="ECO:0000256" key="12">
    <source>
        <dbReference type="SAM" id="Coils"/>
    </source>
</evidence>
<comment type="subcellular location">
    <subcellularLocation>
        <location evidence="1 11">Cytoplasm</location>
        <location evidence="1 11">Cytoskeleton</location>
    </subcellularLocation>
</comment>
<dbReference type="AlphaFoldDB" id="A0A0L7LQI7"/>
<evidence type="ECO:0000256" key="10">
    <source>
        <dbReference type="PROSITE-ProRule" id="PRU00339"/>
    </source>
</evidence>
<feature type="repeat" description="TPR" evidence="10">
    <location>
        <begin position="210"/>
        <end position="243"/>
    </location>
</feature>
<dbReference type="PROSITE" id="PS50005">
    <property type="entry name" value="TPR"/>
    <property type="match status" value="1"/>
</dbReference>
<evidence type="ECO:0000256" key="8">
    <source>
        <dbReference type="ARBA" id="ARBA00023175"/>
    </source>
</evidence>
<name>A0A0L7LQI7_OPEBR</name>
<dbReference type="InterPro" id="IPR011990">
    <property type="entry name" value="TPR-like_helical_dom_sf"/>
</dbReference>
<feature type="coiled-coil region" evidence="12">
    <location>
        <begin position="65"/>
        <end position="127"/>
    </location>
</feature>
<dbReference type="PRINTS" id="PR00381">
    <property type="entry name" value="KINESINLIGHT"/>
</dbReference>
<dbReference type="Gene3D" id="1.25.40.10">
    <property type="entry name" value="Tetratricopeptide repeat domain"/>
    <property type="match status" value="2"/>
</dbReference>
<gene>
    <name evidence="14" type="ORF">OBRU01_03547</name>
</gene>
<evidence type="ECO:0000256" key="2">
    <source>
        <dbReference type="ARBA" id="ARBA00009622"/>
    </source>
</evidence>
<evidence type="ECO:0000256" key="11">
    <source>
        <dbReference type="RuleBase" id="RU367020"/>
    </source>
</evidence>
<evidence type="ECO:0000256" key="1">
    <source>
        <dbReference type="ARBA" id="ARBA00004245"/>
    </source>
</evidence>
<dbReference type="EMBL" id="JTDY01000320">
    <property type="protein sequence ID" value="KOB77712.1"/>
    <property type="molecule type" value="Genomic_DNA"/>
</dbReference>
<reference evidence="14 15" key="1">
    <citation type="journal article" date="2015" name="Genome Biol. Evol.">
        <title>The genome of winter moth (Operophtera brumata) provides a genomic perspective on sexual dimorphism and phenology.</title>
        <authorList>
            <person name="Derks M.F."/>
            <person name="Smit S."/>
            <person name="Salis L."/>
            <person name="Schijlen E."/>
            <person name="Bossers A."/>
            <person name="Mateman C."/>
            <person name="Pijl A.S."/>
            <person name="de Ridder D."/>
            <person name="Groenen M.A."/>
            <person name="Visser M.E."/>
            <person name="Megens H.J."/>
        </authorList>
    </citation>
    <scope>NUCLEOTIDE SEQUENCE [LARGE SCALE GENOMIC DNA]</scope>
    <source>
        <strain evidence="14">WM2013NL</strain>
        <tissue evidence="14">Head and thorax</tissue>
    </source>
</reference>
<sequence>MTAMTQEEMVAGARTVAAGLEALRAEHTQLLAGLAANTDHEQEKTSLVKKSIDAIELGLGEAQVMMALASHLQSVEAEKQKLRTQVRRLCQENAWLRDELAAAQQHLQASEQRVAQLEEENKHLDFMASIRKYDSDINEEQDSNRSGQTEKKRDDPMVNAGYEIPARLRTLHNLVIQYASQGRYEVAVPLCKQALEDLEKTSGHDHPDVATMLNILALVYRDQNKYKEAANLLNDALSIREKTLGENHPAVAATLNNLARALCIREAVLGRDHPDVAKQLNNLALLCQNQIYESKLGPDDPNVAKTKNNLASCYLKQVHVTT</sequence>
<evidence type="ECO:0000256" key="13">
    <source>
        <dbReference type="SAM" id="MobiDB-lite"/>
    </source>
</evidence>
<dbReference type="GO" id="GO:0005737">
    <property type="term" value="C:cytoplasm"/>
    <property type="evidence" value="ECO:0007669"/>
    <property type="project" value="TreeGrafter"/>
</dbReference>
<dbReference type="PROSITE" id="PS01160">
    <property type="entry name" value="KINESIN_LIGHT"/>
    <property type="match status" value="1"/>
</dbReference>
<dbReference type="GO" id="GO:0007018">
    <property type="term" value="P:microtubule-based movement"/>
    <property type="evidence" value="ECO:0007669"/>
    <property type="project" value="TreeGrafter"/>
</dbReference>
<dbReference type="InterPro" id="IPR019734">
    <property type="entry name" value="TPR_rpt"/>
</dbReference>
<keyword evidence="15" id="KW-1185">Reference proteome</keyword>
<keyword evidence="5" id="KW-0677">Repeat</keyword>
<keyword evidence="3 11" id="KW-0963">Cytoplasm</keyword>
<dbReference type="PANTHER" id="PTHR45783">
    <property type="entry name" value="KINESIN LIGHT CHAIN"/>
    <property type="match status" value="1"/>
</dbReference>
<dbReference type="GO" id="GO:0019894">
    <property type="term" value="F:kinesin binding"/>
    <property type="evidence" value="ECO:0007669"/>
    <property type="project" value="TreeGrafter"/>
</dbReference>
<dbReference type="SUPFAM" id="SSF48452">
    <property type="entry name" value="TPR-like"/>
    <property type="match status" value="1"/>
</dbReference>
<evidence type="ECO:0000313" key="15">
    <source>
        <dbReference type="Proteomes" id="UP000037510"/>
    </source>
</evidence>
<comment type="similarity">
    <text evidence="2 11">Belongs to the kinesin light chain family.</text>
</comment>
<evidence type="ECO:0000256" key="3">
    <source>
        <dbReference type="ARBA" id="ARBA00022490"/>
    </source>
</evidence>
<dbReference type="GO" id="GO:0005874">
    <property type="term" value="C:microtubule"/>
    <property type="evidence" value="ECO:0007669"/>
    <property type="project" value="UniProtKB-UniRule"/>
</dbReference>
<keyword evidence="8 11" id="KW-0505">Motor protein</keyword>
<evidence type="ECO:0000313" key="14">
    <source>
        <dbReference type="EMBL" id="KOB77712.1"/>
    </source>
</evidence>
<comment type="caution">
    <text evidence="14">The sequence shown here is derived from an EMBL/GenBank/DDBJ whole genome shotgun (WGS) entry which is preliminary data.</text>
</comment>
<evidence type="ECO:0000256" key="7">
    <source>
        <dbReference type="ARBA" id="ARBA00023054"/>
    </source>
</evidence>
<dbReference type="GO" id="GO:0005871">
    <property type="term" value="C:kinesin complex"/>
    <property type="evidence" value="ECO:0007669"/>
    <property type="project" value="UniProtKB-UniRule"/>
</dbReference>
<feature type="region of interest" description="Disordered" evidence="13">
    <location>
        <begin position="135"/>
        <end position="157"/>
    </location>
</feature>
<keyword evidence="7 12" id="KW-0175">Coiled coil</keyword>
<comment type="function">
    <text evidence="11">Kinesin is a microtubule-associated force-producing protein that play a role in organelle transport.</text>
</comment>
<comment type="subunit">
    <text evidence="11">Oligomeric complex composed of two heavy chains and two light chains.</text>
</comment>
<proteinExistence type="inferred from homology"/>
<keyword evidence="9 11" id="KW-0206">Cytoskeleton</keyword>
<dbReference type="Pfam" id="PF13424">
    <property type="entry name" value="TPR_12"/>
    <property type="match status" value="1"/>
</dbReference>
<evidence type="ECO:0000256" key="6">
    <source>
        <dbReference type="ARBA" id="ARBA00022803"/>
    </source>
</evidence>
<evidence type="ECO:0000256" key="5">
    <source>
        <dbReference type="ARBA" id="ARBA00022737"/>
    </source>
</evidence>
<protein>
    <recommendedName>
        <fullName evidence="11">Kinesin light chain</fullName>
    </recommendedName>
</protein>
<dbReference type="InterPro" id="IPR015792">
    <property type="entry name" value="Kinesin_light_repeat"/>
</dbReference>
<dbReference type="PANTHER" id="PTHR45783:SF3">
    <property type="entry name" value="KINESIN LIGHT CHAIN"/>
    <property type="match status" value="1"/>
</dbReference>
<keyword evidence="4 11" id="KW-0493">Microtubule</keyword>
<dbReference type="Proteomes" id="UP000037510">
    <property type="component" value="Unassembled WGS sequence"/>
</dbReference>